<protein>
    <submittedName>
        <fullName evidence="2">DUF2125 domain-containing protein</fullName>
    </submittedName>
</protein>
<accession>A0AAX1UG82</accession>
<feature type="chain" id="PRO_5044016060" evidence="1">
    <location>
        <begin position="25"/>
        <end position="509"/>
    </location>
</feature>
<proteinExistence type="predicted"/>
<evidence type="ECO:0000256" key="1">
    <source>
        <dbReference type="SAM" id="SignalP"/>
    </source>
</evidence>
<dbReference type="EMBL" id="QWGP01000031">
    <property type="protein sequence ID" value="RHZ91657.1"/>
    <property type="molecule type" value="Genomic_DNA"/>
</dbReference>
<sequence length="509" mass="53460">MTYFSTLAGTTALATLVAAGSAQADVTPEQVWQSWQELGATYGQTLTAANQSRTGDTLKLQDVRMHFAQDGTVVEGTIPEVNLTQRGDGTVEITMSPEFPVEMTIPNEPDAENPAPEPTELALALRQPGMVMVAGGDDLATTLAFDAPSTTIAVMEVDGVSAREMNLTAEMTMSDVAGTYRTEGTDTRSITNDFTAAVAEMTFAMTDPETKGKVNVRASATDLKGTSSGKMVGTLGMADMAAALQAGAASTGSFTYGPATLEFDFADATDKGKGSASAAGGNLDVSMSGDSLSYGGGTKNVSLTLSGSQIPFPQFNMSYAEAAFQLLTPVTTSEEPQDFRLLTRLVNFKVSDEIWAMFDPQAQLPRDPATLVLDAKGKARLDIDLLDPKQVETLGEKAPGQIEALDLDQLQLTIAGADLTGDGSLTFDNSDTTTFGGVPAPTGQIDLKLVGGNALIDKLVSIGIVPQDQAMAARMMLGLFARPGEGEDTLTSTLEFKDKGFYANGQRLQ</sequence>
<dbReference type="RefSeq" id="WP_119001161.1">
    <property type="nucleotide sequence ID" value="NZ_QWGP01000031.1"/>
</dbReference>
<comment type="caution">
    <text evidence="2">The sequence shown here is derived from an EMBL/GenBank/DDBJ whole genome shotgun (WGS) entry which is preliminary data.</text>
</comment>
<organism evidence="2 3">
    <name type="scientific">Cereibacter sphaeroides</name>
    <name type="common">Rhodobacter sphaeroides</name>
    <dbReference type="NCBI Taxonomy" id="1063"/>
    <lineage>
        <taxon>Bacteria</taxon>
        <taxon>Pseudomonadati</taxon>
        <taxon>Pseudomonadota</taxon>
        <taxon>Alphaproteobacteria</taxon>
        <taxon>Rhodobacterales</taxon>
        <taxon>Paracoccaceae</taxon>
        <taxon>Cereibacter</taxon>
    </lineage>
</organism>
<dbReference type="Pfam" id="PF09898">
    <property type="entry name" value="DUF2125"/>
    <property type="match status" value="1"/>
</dbReference>
<gene>
    <name evidence="2" type="ORF">D1114_19640</name>
</gene>
<evidence type="ECO:0000313" key="2">
    <source>
        <dbReference type="EMBL" id="RHZ91657.1"/>
    </source>
</evidence>
<keyword evidence="1" id="KW-0732">Signal</keyword>
<dbReference type="Proteomes" id="UP000266305">
    <property type="component" value="Unassembled WGS sequence"/>
</dbReference>
<feature type="signal peptide" evidence="1">
    <location>
        <begin position="1"/>
        <end position="24"/>
    </location>
</feature>
<name>A0AAX1UG82_CERSP</name>
<dbReference type="AlphaFoldDB" id="A0AAX1UG82"/>
<evidence type="ECO:0000313" key="3">
    <source>
        <dbReference type="Proteomes" id="UP000266305"/>
    </source>
</evidence>
<dbReference type="InterPro" id="IPR018666">
    <property type="entry name" value="DUF2125"/>
</dbReference>
<reference evidence="2 3" key="1">
    <citation type="submission" date="2018-08" db="EMBL/GenBank/DDBJ databases">
        <title>Draft genome sequence of Rhodobacter sphaeroides FY.</title>
        <authorList>
            <person name="Rayyan A."/>
            <person name="Meyer T.E."/>
            <person name="Kyndt J.A."/>
        </authorList>
    </citation>
    <scope>NUCLEOTIDE SEQUENCE [LARGE SCALE GENOMIC DNA]</scope>
    <source>
        <strain evidence="2 3">FY</strain>
    </source>
</reference>